<dbReference type="EMBL" id="CM008963">
    <property type="protein sequence ID" value="PNW86873.1"/>
    <property type="molecule type" value="Genomic_DNA"/>
</dbReference>
<dbReference type="Gramene" id="PNW86873">
    <property type="protein sequence ID" value="PNW86873"/>
    <property type="gene ID" value="CHLRE_02g099350v5"/>
</dbReference>
<keyword evidence="2" id="KW-0677">Repeat</keyword>
<sequence length="1350" mass="136497">MQALIALVSMYSIIVVLVDAQPLTTTKPPPAPLLPPPGPPAPRPPLPSPRGYPPTAPPLPQLPQEGQVRLAEISAPGEGRVEVFLTAQPPAPGVGEATSAWVSVCDDRWTATEAAVVCKMLGFGWVGAAALRGLTAPPEVPIGLDGVDCSRTTLGAPDGEQLDTPDLQQPLPPAGPNVTLLECASQRRGATACLPKEAAGVRCPPPPPPPAPPLPAGEDASPPPPSPRPPRRRDVVLPPECEGFGDKITNFRGRLMTERAVKLREEYFGGGDGSGGGGGEFGAPPGSLGGGGPVAIDPEVPDWLKHTDLYKTTLPHGSLRLVGGPSPQSGVVLLSWCGYSGTLSMQPTQHLETDLRGGGLAAVRRPAAAANETAARVVNELRAAAVCSALGFQYSRSKRGSKRYGLGAGLVFDAAPICMRGAYDFAAALLAPVGSDGGPSAASVAMPGGLPGVVFPGACSGPFVGGPSAAGGGAGGSSGGGYWGDVQLSASGHDRDLSVECFNDPDEIHGPLDPSPPPEGALRLVLYVQEPGAATSWPDSTAGGTGFVQIYRDGSWGAICSTGWDDADAEVACRQLGYAAGGAAWGSSWPDRFPASDWAGRWRDIVLTDVTCPSASDGDGADGVPVEVPPRLDLCPASTDAASCHYTDLAGVKCNPAPPPPSPTPPLPHPPPPSPPPSPAPPPRPPAPPLPPSPRPSPPSPPSPRPPSPAPPSPPSPRPPSPAPPAPPSPPSPPSPPLPRPPTPSPPSPPSPRPSPPAPPPSPATRSALSSLALALGTAAPPPQLPPASQPKPPVLEGPTGCRTCVTLRIDIRLGRTMDPFPREACDRLADGVTMALATPPLDGDGVTPPASVLYPFYCSSPPVQPSPPPPCADSGGNGEEGTAGGMAGGGGSPHWHEMTVCGAVEDGGALVAYLSDPVVSNNLLRTNMGTALLDAMNVAAPCAALDVDYDYEVTGPALGPTLLFSVCPASADPGATPSSEGVGGQGGGAGAPPLLATVEQGNGADGEREVTWTPDAQCDPNAPKWTFPPAPEPAEQPGDAPPPDGDTGGDSSPPPPEGEQPPPQLPSPAAVPPSPPSPPAPRPPPRPPRPPPLPPSPPPLPYTAPPLVACVNRSALYQTPEQLILITGSSPSTFPSLSLPNCGSSAHSKGSFFFGSWTYWPFIGVSAFPAANTSGLGGARGASIVCLGLQPSNSSNVTAARNGSTSAGAASANGTSSGVVSVAGLLVPAWGLLPAAACQVASCAPPPGYFWNVTTDGPIPCGGNNTDAVAVYRLEDADPSPAPPPAAAPPRPLPTASPPLPAPPGPKQRRALLQQELQQRWLARRQKAGVAVAEAAGARAGERRRRRRA</sequence>
<feature type="compositionally biased region" description="Gly residues" evidence="4">
    <location>
        <begin position="982"/>
        <end position="991"/>
    </location>
</feature>
<evidence type="ECO:0000313" key="7">
    <source>
        <dbReference type="EMBL" id="PNW86873.1"/>
    </source>
</evidence>
<accession>A0A2K3E279</accession>
<feature type="chain" id="PRO_5014327952" description="SRCR domain-containing protein" evidence="5">
    <location>
        <begin position="21"/>
        <end position="1350"/>
    </location>
</feature>
<feature type="compositionally biased region" description="Pro residues" evidence="4">
    <location>
        <begin position="656"/>
        <end position="763"/>
    </location>
</feature>
<feature type="domain" description="SRCR" evidence="6">
    <location>
        <begin position="522"/>
        <end position="655"/>
    </location>
</feature>
<dbReference type="STRING" id="3055.A0A2K3E279"/>
<evidence type="ECO:0000259" key="6">
    <source>
        <dbReference type="PROSITE" id="PS50287"/>
    </source>
</evidence>
<dbReference type="PROSITE" id="PS50287">
    <property type="entry name" value="SRCR_2"/>
    <property type="match status" value="2"/>
</dbReference>
<evidence type="ECO:0000256" key="3">
    <source>
        <dbReference type="ARBA" id="ARBA00023157"/>
    </source>
</evidence>
<dbReference type="GO" id="GO:0016020">
    <property type="term" value="C:membrane"/>
    <property type="evidence" value="ECO:0007669"/>
    <property type="project" value="InterPro"/>
</dbReference>
<feature type="compositionally biased region" description="Pro residues" evidence="4">
    <location>
        <begin position="1053"/>
        <end position="1100"/>
    </location>
</feature>
<dbReference type="GeneID" id="5725376"/>
<proteinExistence type="predicted"/>
<dbReference type="Gene3D" id="3.10.250.10">
    <property type="entry name" value="SRCR-like domain"/>
    <property type="match status" value="2"/>
</dbReference>
<feature type="compositionally biased region" description="Pro residues" evidence="4">
    <location>
        <begin position="1281"/>
        <end position="1307"/>
    </location>
</feature>
<dbReference type="OrthoDB" id="544868at2759"/>
<reference evidence="7 8" key="1">
    <citation type="journal article" date="2007" name="Science">
        <title>The Chlamydomonas genome reveals the evolution of key animal and plant functions.</title>
        <authorList>
            <person name="Merchant S.S."/>
            <person name="Prochnik S.E."/>
            <person name="Vallon O."/>
            <person name="Harris E.H."/>
            <person name="Karpowicz S.J."/>
            <person name="Witman G.B."/>
            <person name="Terry A."/>
            <person name="Salamov A."/>
            <person name="Fritz-Laylin L.K."/>
            <person name="Marechal-Drouard L."/>
            <person name="Marshall W.F."/>
            <person name="Qu L.H."/>
            <person name="Nelson D.R."/>
            <person name="Sanderfoot A.A."/>
            <person name="Spalding M.H."/>
            <person name="Kapitonov V.V."/>
            <person name="Ren Q."/>
            <person name="Ferris P."/>
            <person name="Lindquist E."/>
            <person name="Shapiro H."/>
            <person name="Lucas S.M."/>
            <person name="Grimwood J."/>
            <person name="Schmutz J."/>
            <person name="Cardol P."/>
            <person name="Cerutti H."/>
            <person name="Chanfreau G."/>
            <person name="Chen C.L."/>
            <person name="Cognat V."/>
            <person name="Croft M.T."/>
            <person name="Dent R."/>
            <person name="Dutcher S."/>
            <person name="Fernandez E."/>
            <person name="Fukuzawa H."/>
            <person name="Gonzalez-Ballester D."/>
            <person name="Gonzalez-Halphen D."/>
            <person name="Hallmann A."/>
            <person name="Hanikenne M."/>
            <person name="Hippler M."/>
            <person name="Inwood W."/>
            <person name="Jabbari K."/>
            <person name="Kalanon M."/>
            <person name="Kuras R."/>
            <person name="Lefebvre P.A."/>
            <person name="Lemaire S.D."/>
            <person name="Lobanov A.V."/>
            <person name="Lohr M."/>
            <person name="Manuell A."/>
            <person name="Meier I."/>
            <person name="Mets L."/>
            <person name="Mittag M."/>
            <person name="Mittelmeier T."/>
            <person name="Moroney J.V."/>
            <person name="Moseley J."/>
            <person name="Napoli C."/>
            <person name="Nedelcu A.M."/>
            <person name="Niyogi K."/>
            <person name="Novoselov S.V."/>
            <person name="Paulsen I.T."/>
            <person name="Pazour G."/>
            <person name="Purton S."/>
            <person name="Ral J.P."/>
            <person name="Riano-Pachon D.M."/>
            <person name="Riekhof W."/>
            <person name="Rymarquis L."/>
            <person name="Schroda M."/>
            <person name="Stern D."/>
            <person name="Umen J."/>
            <person name="Willows R."/>
            <person name="Wilson N."/>
            <person name="Zimmer S.L."/>
            <person name="Allmer J."/>
            <person name="Balk J."/>
            <person name="Bisova K."/>
            <person name="Chen C.J."/>
            <person name="Elias M."/>
            <person name="Gendler K."/>
            <person name="Hauser C."/>
            <person name="Lamb M.R."/>
            <person name="Ledford H."/>
            <person name="Long J.C."/>
            <person name="Minagawa J."/>
            <person name="Page M.D."/>
            <person name="Pan J."/>
            <person name="Pootakham W."/>
            <person name="Roje S."/>
            <person name="Rose A."/>
            <person name="Stahlberg E."/>
            <person name="Terauchi A.M."/>
            <person name="Yang P."/>
            <person name="Ball S."/>
            <person name="Bowler C."/>
            <person name="Dieckmann C.L."/>
            <person name="Gladyshev V.N."/>
            <person name="Green P."/>
            <person name="Jorgensen R."/>
            <person name="Mayfield S."/>
            <person name="Mueller-Roeber B."/>
            <person name="Rajamani S."/>
            <person name="Sayre R.T."/>
            <person name="Brokstein P."/>
            <person name="Dubchak I."/>
            <person name="Goodstein D."/>
            <person name="Hornick L."/>
            <person name="Huang Y.W."/>
            <person name="Jhaveri J."/>
            <person name="Luo Y."/>
            <person name="Martinez D."/>
            <person name="Ngau W.C."/>
            <person name="Otillar B."/>
            <person name="Poliakov A."/>
            <person name="Porter A."/>
            <person name="Szajkowski L."/>
            <person name="Werner G."/>
            <person name="Zhou K."/>
            <person name="Grigoriev I.V."/>
            <person name="Rokhsar D.S."/>
            <person name="Grossman A.R."/>
        </authorList>
    </citation>
    <scope>NUCLEOTIDE SEQUENCE [LARGE SCALE GENOMIC DNA]</scope>
    <source>
        <strain evidence="8">CC-503</strain>
    </source>
</reference>
<dbReference type="Proteomes" id="UP000006906">
    <property type="component" value="Chromosome 2"/>
</dbReference>
<gene>
    <name evidence="7" type="ORF">CHLRE_02g099350v5</name>
</gene>
<feature type="region of interest" description="Disordered" evidence="4">
    <location>
        <begin position="151"/>
        <end position="176"/>
    </location>
</feature>
<dbReference type="PaxDb" id="3055-EDP07521"/>
<dbReference type="PANTHER" id="PTHR19331:SF487">
    <property type="entry name" value="SOLUBLE SCAVENGER RECEPTOR CYSTEINE-RICH DOMAIN-CONTAINING PROTEIN SSC5D"/>
    <property type="match status" value="1"/>
</dbReference>
<dbReference type="InterPro" id="IPR001190">
    <property type="entry name" value="SRCR"/>
</dbReference>
<feature type="signal peptide" evidence="5">
    <location>
        <begin position="1"/>
        <end position="20"/>
    </location>
</feature>
<feature type="domain" description="SRCR" evidence="6">
    <location>
        <begin position="68"/>
        <end position="204"/>
    </location>
</feature>
<dbReference type="PRINTS" id="PR01217">
    <property type="entry name" value="PRICHEXTENSN"/>
</dbReference>
<evidence type="ECO:0000256" key="5">
    <source>
        <dbReference type="SAM" id="SignalP"/>
    </source>
</evidence>
<feature type="compositionally biased region" description="Pro residues" evidence="4">
    <location>
        <begin position="780"/>
        <end position="796"/>
    </location>
</feature>
<dbReference type="PANTHER" id="PTHR19331">
    <property type="entry name" value="SCAVENGER RECEPTOR DOMAIN-CONTAINING"/>
    <property type="match status" value="1"/>
</dbReference>
<feature type="region of interest" description="Disordered" evidence="4">
    <location>
        <begin position="973"/>
        <end position="1100"/>
    </location>
</feature>
<keyword evidence="1 5" id="KW-0732">Signal</keyword>
<dbReference type="SUPFAM" id="SSF56487">
    <property type="entry name" value="SRCR-like"/>
    <property type="match status" value="2"/>
</dbReference>
<dbReference type="SMART" id="SM00202">
    <property type="entry name" value="SR"/>
    <property type="match status" value="2"/>
</dbReference>
<feature type="compositionally biased region" description="Low complexity" evidence="4">
    <location>
        <begin position="1312"/>
        <end position="1322"/>
    </location>
</feature>
<dbReference type="RefSeq" id="XP_042927319.1">
    <property type="nucleotide sequence ID" value="XM_043059685.1"/>
</dbReference>
<evidence type="ECO:0000313" key="8">
    <source>
        <dbReference type="Proteomes" id="UP000006906"/>
    </source>
</evidence>
<dbReference type="InParanoid" id="A0A2K3E279"/>
<feature type="region of interest" description="Disordered" evidence="4">
    <location>
        <begin position="198"/>
        <end position="242"/>
    </location>
</feature>
<feature type="region of interest" description="Disordered" evidence="4">
    <location>
        <begin position="655"/>
        <end position="801"/>
    </location>
</feature>
<dbReference type="KEGG" id="cre:CHLRE_02g099350v5"/>
<feature type="region of interest" description="Disordered" evidence="4">
    <location>
        <begin position="27"/>
        <end position="62"/>
    </location>
</feature>
<organism evidence="7 8">
    <name type="scientific">Chlamydomonas reinhardtii</name>
    <name type="common">Chlamydomonas smithii</name>
    <dbReference type="NCBI Taxonomy" id="3055"/>
    <lineage>
        <taxon>Eukaryota</taxon>
        <taxon>Viridiplantae</taxon>
        <taxon>Chlorophyta</taxon>
        <taxon>core chlorophytes</taxon>
        <taxon>Chlorophyceae</taxon>
        <taxon>CS clade</taxon>
        <taxon>Chlamydomonadales</taxon>
        <taxon>Chlamydomonadaceae</taxon>
        <taxon>Chlamydomonas</taxon>
    </lineage>
</organism>
<name>A0A2K3E279_CHLRE</name>
<feature type="region of interest" description="Disordered" evidence="4">
    <location>
        <begin position="1277"/>
        <end position="1350"/>
    </location>
</feature>
<feature type="compositionally biased region" description="Low complexity" evidence="4">
    <location>
        <begin position="1329"/>
        <end position="1340"/>
    </location>
</feature>
<protein>
    <recommendedName>
        <fullName evidence="6">SRCR domain-containing protein</fullName>
    </recommendedName>
</protein>
<evidence type="ECO:0000256" key="4">
    <source>
        <dbReference type="SAM" id="MobiDB-lite"/>
    </source>
</evidence>
<evidence type="ECO:0000256" key="1">
    <source>
        <dbReference type="ARBA" id="ARBA00022729"/>
    </source>
</evidence>
<feature type="compositionally biased region" description="Low complexity" evidence="4">
    <location>
        <begin position="764"/>
        <end position="779"/>
    </location>
</feature>
<keyword evidence="3" id="KW-1015">Disulfide bond</keyword>
<feature type="compositionally biased region" description="Pro residues" evidence="4">
    <location>
        <begin position="27"/>
        <end position="61"/>
    </location>
</feature>
<evidence type="ECO:0000256" key="2">
    <source>
        <dbReference type="ARBA" id="ARBA00022737"/>
    </source>
</evidence>
<feature type="compositionally biased region" description="Pro residues" evidence="4">
    <location>
        <begin position="1027"/>
        <end position="1045"/>
    </location>
</feature>
<dbReference type="Pfam" id="PF00530">
    <property type="entry name" value="SRCR"/>
    <property type="match status" value="2"/>
</dbReference>
<feature type="compositionally biased region" description="Gly residues" evidence="4">
    <location>
        <begin position="876"/>
        <end position="892"/>
    </location>
</feature>
<dbReference type="PRINTS" id="PR00258">
    <property type="entry name" value="SPERACTRCPTR"/>
</dbReference>
<dbReference type="InterPro" id="IPR036772">
    <property type="entry name" value="SRCR-like_dom_sf"/>
</dbReference>
<keyword evidence="8" id="KW-1185">Reference proteome</keyword>
<feature type="region of interest" description="Disordered" evidence="4">
    <location>
        <begin position="865"/>
        <end position="892"/>
    </location>
</feature>
<feature type="compositionally biased region" description="Pro residues" evidence="4">
    <location>
        <begin position="203"/>
        <end position="228"/>
    </location>
</feature>